<reference evidence="1 2" key="1">
    <citation type="journal article" date="2007" name="DNA Res.">
        <title>Complete genomic structure of the bloom-forming toxic cyanobacterium Microcystis aeruginosa NIES-843.</title>
        <authorList>
            <person name="Kaneko T."/>
            <person name="Nakajima N."/>
            <person name="Okamoto S."/>
            <person name="Suzuki I."/>
            <person name="Tanabe Y."/>
            <person name="Tamaoki M."/>
            <person name="Nakamura Y."/>
            <person name="Kasai F."/>
            <person name="Watanabe A."/>
            <person name="Kawashima K."/>
            <person name="Kishida Y."/>
            <person name="Ono A."/>
            <person name="Shimizu Y."/>
            <person name="Takahashi C."/>
            <person name="Minami C."/>
            <person name="Fujishiro T."/>
            <person name="Kohara M."/>
            <person name="Katoh M."/>
            <person name="Nakazaki N."/>
            <person name="Nakayama S."/>
            <person name="Yamada M."/>
            <person name="Tabata S."/>
            <person name="Watanabe M.M."/>
        </authorList>
    </citation>
    <scope>NUCLEOTIDE SEQUENCE [LARGE SCALE GENOMIC DNA]</scope>
    <source>
        <strain evidence="2">NIES-843 / IAM M-247</strain>
    </source>
</reference>
<dbReference type="PaxDb" id="449447-MAE_60700"/>
<gene>
    <name evidence="1" type="ordered locus">MAE_60700</name>
</gene>
<proteinExistence type="predicted"/>
<dbReference type="HOGENOM" id="CLU_3081861_0_0_3"/>
<dbReference type="AlphaFoldDB" id="B0JK38"/>
<keyword evidence="2" id="KW-1185">Reference proteome</keyword>
<sequence>MAKTNKRVTKTRVWGASLCQKPKFWHSFSQEKVAICSIYSVISYQLSVRKGI</sequence>
<dbReference type="EnsemblBacteria" id="BAG05892">
    <property type="protein sequence ID" value="BAG05892"/>
    <property type="gene ID" value="MAE_60700"/>
</dbReference>
<name>B0JK38_MICAN</name>
<dbReference type="Proteomes" id="UP000001510">
    <property type="component" value="Chromosome"/>
</dbReference>
<protein>
    <submittedName>
        <fullName evidence="1">Uncharacterized protein</fullName>
    </submittedName>
</protein>
<evidence type="ECO:0000313" key="2">
    <source>
        <dbReference type="Proteomes" id="UP000001510"/>
    </source>
</evidence>
<dbReference type="KEGG" id="mar:MAE_60700"/>
<accession>B0JK38</accession>
<dbReference type="EMBL" id="AP009552">
    <property type="protein sequence ID" value="BAG05892.1"/>
    <property type="molecule type" value="Genomic_DNA"/>
</dbReference>
<evidence type="ECO:0000313" key="1">
    <source>
        <dbReference type="EMBL" id="BAG05892.1"/>
    </source>
</evidence>
<organism evidence="1 2">
    <name type="scientific">Microcystis aeruginosa (strain NIES-843 / IAM M-2473)</name>
    <dbReference type="NCBI Taxonomy" id="449447"/>
    <lineage>
        <taxon>Bacteria</taxon>
        <taxon>Bacillati</taxon>
        <taxon>Cyanobacteriota</taxon>
        <taxon>Cyanophyceae</taxon>
        <taxon>Oscillatoriophycideae</taxon>
        <taxon>Chroococcales</taxon>
        <taxon>Microcystaceae</taxon>
        <taxon>Microcystis</taxon>
    </lineage>
</organism>